<evidence type="ECO:0000313" key="1">
    <source>
        <dbReference type="EMBL" id="WZU67352.1"/>
    </source>
</evidence>
<dbReference type="RefSeq" id="WP_342076663.1">
    <property type="nucleotide sequence ID" value="NZ_CP151767.2"/>
</dbReference>
<dbReference type="KEGG" id="yrh:AABB31_20785"/>
<dbReference type="Proteomes" id="UP001470809">
    <property type="component" value="Chromosome"/>
</dbReference>
<name>A0AAN0NIK3_9RHOB</name>
<keyword evidence="1" id="KW-0328">Glycosyltransferase</keyword>
<dbReference type="GO" id="GO:0016757">
    <property type="term" value="F:glycosyltransferase activity"/>
    <property type="evidence" value="ECO:0007669"/>
    <property type="project" value="UniProtKB-KW"/>
</dbReference>
<keyword evidence="2" id="KW-1185">Reference proteome</keyword>
<accession>A0AAN0NIK3</accession>
<dbReference type="AlphaFoldDB" id="A0AAN0NIK3"/>
<gene>
    <name evidence="1" type="ORF">AABB31_20785</name>
</gene>
<sequence length="335" mass="37199">MVEPTTTWSVVAMVDEPPALLQAFVAWHLGLGAAEIFLYFDRPDDPAQHMFAHLPQVRVVACDAAHWSALGKSRPARHQVRQVQNARHAYALTRSAWLLHADADEFVWVEGSVADCLAGVVPAADCFVLPVAERIHRPGENAGTILDGPFRRPFPGRFELGQRLFGPTYALTNRGLTGHLLGKAFVRTGRDLRLSIHRPRHGELPEPQIARADRTQLELLHFDGLTPEYWIYKLMRMASALVHRNGMPPSRHRRAQADALLANPDGALGLYDQLKVIDDDTRAILLAQDLFAAPSFDPQGALAQFFPGMSVDLSPGAIDAWLRDHKSDIRAFLRG</sequence>
<dbReference type="EMBL" id="CP151767">
    <property type="protein sequence ID" value="WZU67352.1"/>
    <property type="molecule type" value="Genomic_DNA"/>
</dbReference>
<dbReference type="EC" id="2.4.-.-" evidence="1"/>
<keyword evidence="1" id="KW-0808">Transferase</keyword>
<protein>
    <submittedName>
        <fullName evidence="1">Glycosyltransferase family 2 protein</fullName>
        <ecNumber evidence="1">2.4.-.-</ecNumber>
    </submittedName>
</protein>
<reference evidence="1" key="1">
    <citation type="submission" date="2024-08" db="EMBL/GenBank/DDBJ databases">
        <title>Phylogenomic analyses of a clade within the roseobacter group suggest taxonomic reassignments of species of the genera Aestuariivita, Citreicella, Loktanella, Nautella, Pelagibaca, Ruegeria, Thalassobius, Thiobacimonas and Tropicibacter, and the proposal o.</title>
        <authorList>
            <person name="Jeon C.O."/>
        </authorList>
    </citation>
    <scope>NUCLEOTIDE SEQUENCE</scope>
    <source>
        <strain evidence="1">SS1-5</strain>
    </source>
</reference>
<proteinExistence type="predicted"/>
<dbReference type="Pfam" id="PF13704">
    <property type="entry name" value="Glyco_tranf_2_4"/>
    <property type="match status" value="1"/>
</dbReference>
<organism evidence="1 2">
    <name type="scientific">Yoonia rhodophyticola</name>
    <dbReference type="NCBI Taxonomy" id="3137370"/>
    <lineage>
        <taxon>Bacteria</taxon>
        <taxon>Pseudomonadati</taxon>
        <taxon>Pseudomonadota</taxon>
        <taxon>Alphaproteobacteria</taxon>
        <taxon>Rhodobacterales</taxon>
        <taxon>Paracoccaceae</taxon>
        <taxon>Yoonia</taxon>
    </lineage>
</organism>
<evidence type="ECO:0000313" key="2">
    <source>
        <dbReference type="Proteomes" id="UP001470809"/>
    </source>
</evidence>